<comment type="caution">
    <text evidence="5">The sequence shown here is derived from an EMBL/GenBank/DDBJ whole genome shotgun (WGS) entry which is preliminary data.</text>
</comment>
<dbReference type="RefSeq" id="WP_105355190.1">
    <property type="nucleotide sequence ID" value="NZ_PUIB01000017.1"/>
</dbReference>
<organism evidence="5 6">
    <name type="scientific">Blastopirellula marina</name>
    <dbReference type="NCBI Taxonomy" id="124"/>
    <lineage>
        <taxon>Bacteria</taxon>
        <taxon>Pseudomonadati</taxon>
        <taxon>Planctomycetota</taxon>
        <taxon>Planctomycetia</taxon>
        <taxon>Pirellulales</taxon>
        <taxon>Pirellulaceae</taxon>
        <taxon>Blastopirellula</taxon>
    </lineage>
</organism>
<dbReference type="EMBL" id="PUIB01000017">
    <property type="protein sequence ID" value="PQO33595.1"/>
    <property type="molecule type" value="Genomic_DNA"/>
</dbReference>
<feature type="domain" description="Glycosyltransferase subfamily 4-like N-terminal" evidence="4">
    <location>
        <begin position="12"/>
        <end position="153"/>
    </location>
</feature>
<dbReference type="PANTHER" id="PTHR12526:SF510">
    <property type="entry name" value="D-INOSITOL 3-PHOSPHATE GLYCOSYLTRANSFERASE"/>
    <property type="match status" value="1"/>
</dbReference>
<evidence type="ECO:0008006" key="7">
    <source>
        <dbReference type="Google" id="ProtNLM"/>
    </source>
</evidence>
<protein>
    <recommendedName>
        <fullName evidence="7">Glycosyltransferase family 1 protein</fullName>
    </recommendedName>
</protein>
<accession>A0A2S8FN21</accession>
<evidence type="ECO:0000313" key="6">
    <source>
        <dbReference type="Proteomes" id="UP000239388"/>
    </source>
</evidence>
<evidence type="ECO:0000313" key="5">
    <source>
        <dbReference type="EMBL" id="PQO33595.1"/>
    </source>
</evidence>
<evidence type="ECO:0000256" key="1">
    <source>
        <dbReference type="ARBA" id="ARBA00022676"/>
    </source>
</evidence>
<evidence type="ECO:0000259" key="3">
    <source>
        <dbReference type="Pfam" id="PF00534"/>
    </source>
</evidence>
<evidence type="ECO:0000259" key="4">
    <source>
        <dbReference type="Pfam" id="PF13439"/>
    </source>
</evidence>
<dbReference type="Pfam" id="PF13439">
    <property type="entry name" value="Glyco_transf_4"/>
    <property type="match status" value="1"/>
</dbReference>
<dbReference type="Pfam" id="PF00534">
    <property type="entry name" value="Glycos_transf_1"/>
    <property type="match status" value="1"/>
</dbReference>
<evidence type="ECO:0000256" key="2">
    <source>
        <dbReference type="ARBA" id="ARBA00022679"/>
    </source>
</evidence>
<sequence length="387" mass="43060">MKILQIISGFGVNGAIIQCLRLAVAQAQRGHEVTLVGRADSWIEKQLAGTGVRFRASRLKRWPLNDLREMASLIDAEQIDIVHTHNTSAQIFGLMLKMLTKVPVVATAHHTKMHAYWALKDFVIANSDHTRQMELTWNRVRKRNVETVRALIDHAPIPHNCAELRDQWRGENGFSSSDKLIGIVGDVCPRKNHLLLLKALPEVLRQVPHAKVAVVGNRCPIYIKQVRSQVKRMGLKQEFRFLNFQDDIPSVMRAIDLLVACPTQEAFGLTPPEAMAAGKPVVATNVGGLVESVVHGVNGLLVPSNHAQALSQAIVQVLSDDQLAQQFGQAGQARFQEMFDNNRNVIRHEEIYSEVIRRVMKREVATVKVASVLPTSPILSHKITTAA</sequence>
<dbReference type="CDD" id="cd03801">
    <property type="entry name" value="GT4_PimA-like"/>
    <property type="match status" value="1"/>
</dbReference>
<dbReference type="OrthoDB" id="232381at2"/>
<feature type="domain" description="Glycosyl transferase family 1" evidence="3">
    <location>
        <begin position="166"/>
        <end position="333"/>
    </location>
</feature>
<dbReference type="GO" id="GO:0016757">
    <property type="term" value="F:glycosyltransferase activity"/>
    <property type="evidence" value="ECO:0007669"/>
    <property type="project" value="UniProtKB-KW"/>
</dbReference>
<name>A0A2S8FN21_9BACT</name>
<proteinExistence type="predicted"/>
<gene>
    <name evidence="5" type="ORF">C5Y98_15245</name>
</gene>
<dbReference type="InterPro" id="IPR028098">
    <property type="entry name" value="Glyco_trans_4-like_N"/>
</dbReference>
<dbReference type="Proteomes" id="UP000239388">
    <property type="component" value="Unassembled WGS sequence"/>
</dbReference>
<dbReference type="Gene3D" id="3.40.50.2000">
    <property type="entry name" value="Glycogen Phosphorylase B"/>
    <property type="match status" value="2"/>
</dbReference>
<dbReference type="InterPro" id="IPR001296">
    <property type="entry name" value="Glyco_trans_1"/>
</dbReference>
<reference evidence="5 6" key="1">
    <citation type="submission" date="2018-02" db="EMBL/GenBank/DDBJ databases">
        <title>Comparative genomes isolates from brazilian mangrove.</title>
        <authorList>
            <person name="Araujo J.E."/>
            <person name="Taketani R.G."/>
            <person name="Silva M.C.P."/>
            <person name="Loureco M.V."/>
            <person name="Andreote F.D."/>
        </authorList>
    </citation>
    <scope>NUCLEOTIDE SEQUENCE [LARGE SCALE GENOMIC DNA]</scope>
    <source>
        <strain evidence="5 6">NAP PRIS-MGV</strain>
    </source>
</reference>
<dbReference type="SUPFAM" id="SSF53756">
    <property type="entry name" value="UDP-Glycosyltransferase/glycogen phosphorylase"/>
    <property type="match status" value="1"/>
</dbReference>
<keyword evidence="1" id="KW-0328">Glycosyltransferase</keyword>
<dbReference type="AlphaFoldDB" id="A0A2S8FN21"/>
<keyword evidence="2" id="KW-0808">Transferase</keyword>
<dbReference type="PANTHER" id="PTHR12526">
    <property type="entry name" value="GLYCOSYLTRANSFERASE"/>
    <property type="match status" value="1"/>
</dbReference>